<dbReference type="Gene3D" id="3.40.50.1820">
    <property type="entry name" value="alpha/beta hydrolase"/>
    <property type="match status" value="1"/>
</dbReference>
<proteinExistence type="predicted"/>
<sequence>MIQFPKPTVEQFFRTYVISDFAVSSDDKRLIFSSNLNGKMNLWAINLGENNFPYLFAHHDEQTSFIQFDPENRYVLAGYDNDGDENDQIYVIPSDGGLPQPLITGEAEEKYYFSHLSKDGKRIYYMTSKGNPSFLNTHVRGLEDNSDTLLNQGEISPTELAAVSDNEKAFVYLRSFANTYVIGFVKVGAETLNLTPKPDVVHVTFDPIFTDDNTIYFITDYESEYSYVAKFDLAAKVFTTVVTIENESVQTLKWDKYHNAFYLVTEKGVTDVLYRYSLETGDFEALSVPIDTIDKLAITKSGNLYVLGRSTTVPTNIYQSPDGKGWKQLTDNRVLGLTRDDMVEPDVVSYPSYDGMEIEALLFRAKQENDNGYTIFWPHGGPQAAERKQFRSMFQCFLNRGYTIFAPNFRGSTGYGSSFVKLVEQDWGEGPRLDNVAGIEWLFENNITDKDKLFLVGGSYGGYMALLLHGRHPEYFKAVIDIFGPSDLFTFVNSVPPHWKPIMDRWIGDPERDKERFIKDSPITYLDSMTKPMLVIQGAKDPRVVKAESDQIVAKLKEKGRDVEYFVMEDEGHGFSKKENEIKVYTLMLEFMEKHQG</sequence>
<dbReference type="RefSeq" id="WP_115774777.1">
    <property type="nucleotide sequence ID" value="NZ_PIOC01000028.1"/>
</dbReference>
<dbReference type="OrthoDB" id="108903at2"/>
<reference evidence="4" key="1">
    <citation type="submission" date="2017-11" db="EMBL/GenBank/DDBJ databases">
        <authorList>
            <person name="Zhu W."/>
        </authorList>
    </citation>
    <scope>NUCLEOTIDE SEQUENCE [LARGE SCALE GENOMIC DNA]</scope>
    <source>
        <strain evidence="4">CAU 1183</strain>
    </source>
</reference>
<evidence type="ECO:0000313" key="3">
    <source>
        <dbReference type="EMBL" id="RDW16148.1"/>
    </source>
</evidence>
<name>A0A3D8PLN0_9BACI</name>
<dbReference type="InterPro" id="IPR011042">
    <property type="entry name" value="6-blade_b-propeller_TolB-like"/>
</dbReference>
<protein>
    <submittedName>
        <fullName evidence="3">S9 family peptidase</fullName>
    </submittedName>
</protein>
<dbReference type="PANTHER" id="PTHR42776:SF27">
    <property type="entry name" value="DIPEPTIDYL PEPTIDASE FAMILY MEMBER 6"/>
    <property type="match status" value="1"/>
</dbReference>
<keyword evidence="4" id="KW-1185">Reference proteome</keyword>
<evidence type="ECO:0000256" key="1">
    <source>
        <dbReference type="ARBA" id="ARBA00022801"/>
    </source>
</evidence>
<evidence type="ECO:0000259" key="2">
    <source>
        <dbReference type="Pfam" id="PF00326"/>
    </source>
</evidence>
<dbReference type="Pfam" id="PF00326">
    <property type="entry name" value="Peptidase_S9"/>
    <property type="match status" value="1"/>
</dbReference>
<dbReference type="Gene3D" id="2.130.10.120">
    <property type="entry name" value="Prolyl oligopeptidase, N-terminal domain"/>
    <property type="match status" value="1"/>
</dbReference>
<keyword evidence="1" id="KW-0378">Hydrolase</keyword>
<dbReference type="InterPro" id="IPR001375">
    <property type="entry name" value="Peptidase_S9_cat"/>
</dbReference>
<dbReference type="PANTHER" id="PTHR42776">
    <property type="entry name" value="SERINE PEPTIDASE S9 FAMILY MEMBER"/>
    <property type="match status" value="1"/>
</dbReference>
<dbReference type="Gene3D" id="2.120.10.30">
    <property type="entry name" value="TolB, C-terminal domain"/>
    <property type="match status" value="1"/>
</dbReference>
<dbReference type="GO" id="GO:0006508">
    <property type="term" value="P:proteolysis"/>
    <property type="evidence" value="ECO:0007669"/>
    <property type="project" value="InterPro"/>
</dbReference>
<dbReference type="InterPro" id="IPR029058">
    <property type="entry name" value="AB_hydrolase_fold"/>
</dbReference>
<dbReference type="SUPFAM" id="SSF82171">
    <property type="entry name" value="DPP6 N-terminal domain-like"/>
    <property type="match status" value="1"/>
</dbReference>
<dbReference type="Proteomes" id="UP000257143">
    <property type="component" value="Unassembled WGS sequence"/>
</dbReference>
<dbReference type="GO" id="GO:0004252">
    <property type="term" value="F:serine-type endopeptidase activity"/>
    <property type="evidence" value="ECO:0007669"/>
    <property type="project" value="TreeGrafter"/>
</dbReference>
<comment type="caution">
    <text evidence="3">The sequence shown here is derived from an EMBL/GenBank/DDBJ whole genome shotgun (WGS) entry which is preliminary data.</text>
</comment>
<dbReference type="AlphaFoldDB" id="A0A3D8PLN0"/>
<accession>A0A3D8PLN0</accession>
<dbReference type="EMBL" id="PIOC01000028">
    <property type="protein sequence ID" value="RDW16148.1"/>
    <property type="molecule type" value="Genomic_DNA"/>
</dbReference>
<gene>
    <name evidence="3" type="ORF">CWR48_17725</name>
</gene>
<feature type="domain" description="Peptidase S9 prolyl oligopeptidase catalytic" evidence="2">
    <location>
        <begin position="389"/>
        <end position="595"/>
    </location>
</feature>
<organism evidence="3 4">
    <name type="scientific">Oceanobacillus arenosus</name>
    <dbReference type="NCBI Taxonomy" id="1229153"/>
    <lineage>
        <taxon>Bacteria</taxon>
        <taxon>Bacillati</taxon>
        <taxon>Bacillota</taxon>
        <taxon>Bacilli</taxon>
        <taxon>Bacillales</taxon>
        <taxon>Bacillaceae</taxon>
        <taxon>Oceanobacillus</taxon>
    </lineage>
</organism>
<dbReference type="SUPFAM" id="SSF53474">
    <property type="entry name" value="alpha/beta-Hydrolases"/>
    <property type="match status" value="1"/>
</dbReference>
<evidence type="ECO:0000313" key="4">
    <source>
        <dbReference type="Proteomes" id="UP000257143"/>
    </source>
</evidence>